<sequence length="128" mass="14553">MSPNTPTAFNDFFCKEDLTFIHHFLKVAFQEDISWPKLKCLTLRSINFNGLEEELGMSLAAFKTKMLPGVDVYAIDGDCMFFEARSGTIINWQSADGLLPHLDPNENPYVSYSDCDDDPINDPDRYTC</sequence>
<gene>
    <name evidence="1" type="ORF">T440DRAFT_512927</name>
</gene>
<proteinExistence type="predicted"/>
<protein>
    <submittedName>
        <fullName evidence="1">Uncharacterized protein</fullName>
    </submittedName>
</protein>
<reference evidence="1" key="1">
    <citation type="submission" date="2020-01" db="EMBL/GenBank/DDBJ databases">
        <authorList>
            <consortium name="DOE Joint Genome Institute"/>
            <person name="Haridas S."/>
            <person name="Albert R."/>
            <person name="Binder M."/>
            <person name="Bloem J."/>
            <person name="Labutti K."/>
            <person name="Salamov A."/>
            <person name="Andreopoulos B."/>
            <person name="Baker S.E."/>
            <person name="Barry K."/>
            <person name="Bills G."/>
            <person name="Bluhm B.H."/>
            <person name="Cannon C."/>
            <person name="Castanera R."/>
            <person name="Culley D.E."/>
            <person name="Daum C."/>
            <person name="Ezra D."/>
            <person name="Gonzalez J.B."/>
            <person name="Henrissat B."/>
            <person name="Kuo A."/>
            <person name="Liang C."/>
            <person name="Lipzen A."/>
            <person name="Lutzoni F."/>
            <person name="Magnuson J."/>
            <person name="Mondo S."/>
            <person name="Nolan M."/>
            <person name="Ohm R."/>
            <person name="Pangilinan J."/>
            <person name="Park H.-J."/>
            <person name="Ramirez L."/>
            <person name="Alfaro M."/>
            <person name="Sun H."/>
            <person name="Tritt A."/>
            <person name="Yoshinaga Y."/>
            <person name="Zwiers L.-H."/>
            <person name="Turgeon B.G."/>
            <person name="Goodwin S.B."/>
            <person name="Spatafora J.W."/>
            <person name="Crous P.W."/>
            <person name="Grigoriev I.V."/>
        </authorList>
    </citation>
    <scope>NUCLEOTIDE SEQUENCE</scope>
    <source>
        <strain evidence="1">IPT5</strain>
    </source>
</reference>
<dbReference type="OrthoDB" id="3927840at2759"/>
<name>A0A6A7BNC4_9PLEO</name>
<dbReference type="Proteomes" id="UP000799423">
    <property type="component" value="Unassembled WGS sequence"/>
</dbReference>
<organism evidence="1 2">
    <name type="scientific">Plenodomus tracheiphilus IPT5</name>
    <dbReference type="NCBI Taxonomy" id="1408161"/>
    <lineage>
        <taxon>Eukaryota</taxon>
        <taxon>Fungi</taxon>
        <taxon>Dikarya</taxon>
        <taxon>Ascomycota</taxon>
        <taxon>Pezizomycotina</taxon>
        <taxon>Dothideomycetes</taxon>
        <taxon>Pleosporomycetidae</taxon>
        <taxon>Pleosporales</taxon>
        <taxon>Pleosporineae</taxon>
        <taxon>Leptosphaeriaceae</taxon>
        <taxon>Plenodomus</taxon>
    </lineage>
</organism>
<keyword evidence="2" id="KW-1185">Reference proteome</keyword>
<evidence type="ECO:0000313" key="1">
    <source>
        <dbReference type="EMBL" id="KAF2856941.1"/>
    </source>
</evidence>
<evidence type="ECO:0000313" key="2">
    <source>
        <dbReference type="Proteomes" id="UP000799423"/>
    </source>
</evidence>
<dbReference type="EMBL" id="MU006288">
    <property type="protein sequence ID" value="KAF2856941.1"/>
    <property type="molecule type" value="Genomic_DNA"/>
</dbReference>
<accession>A0A6A7BNC4</accession>
<dbReference type="AlphaFoldDB" id="A0A6A7BNC4"/>